<feature type="domain" description="Nephrocystin 3-like N-terminal" evidence="5">
    <location>
        <begin position="306"/>
        <end position="467"/>
    </location>
</feature>
<evidence type="ECO:0000256" key="3">
    <source>
        <dbReference type="PROSITE-ProRule" id="PRU00221"/>
    </source>
</evidence>
<gene>
    <name evidence="6" type="ORF">RDB_LOCUS38255</name>
</gene>
<keyword evidence="1 3" id="KW-0853">WD repeat</keyword>
<dbReference type="InterPro" id="IPR056884">
    <property type="entry name" value="NPHP3-like_N"/>
</dbReference>
<keyword evidence="2" id="KW-0677">Repeat</keyword>
<name>A0A8H2XRD9_9AGAM</name>
<evidence type="ECO:0000313" key="7">
    <source>
        <dbReference type="Proteomes" id="UP000663888"/>
    </source>
</evidence>
<evidence type="ECO:0000256" key="4">
    <source>
        <dbReference type="SAM" id="MobiDB-lite"/>
    </source>
</evidence>
<dbReference type="PROSITE" id="PS00678">
    <property type="entry name" value="WD_REPEATS_1"/>
    <property type="match status" value="1"/>
</dbReference>
<evidence type="ECO:0000259" key="5">
    <source>
        <dbReference type="Pfam" id="PF24883"/>
    </source>
</evidence>
<dbReference type="InterPro" id="IPR015943">
    <property type="entry name" value="WD40/YVTN_repeat-like_dom_sf"/>
</dbReference>
<dbReference type="SUPFAM" id="SSF52540">
    <property type="entry name" value="P-loop containing nucleoside triphosphate hydrolases"/>
    <property type="match status" value="1"/>
</dbReference>
<evidence type="ECO:0000313" key="6">
    <source>
        <dbReference type="EMBL" id="CAE6433253.1"/>
    </source>
</evidence>
<comment type="caution">
    <text evidence="6">The sequence shown here is derived from an EMBL/GenBank/DDBJ whole genome shotgun (WGS) entry which is preliminary data.</text>
</comment>
<dbReference type="PROSITE" id="PS50294">
    <property type="entry name" value="WD_REPEATS_REGION"/>
    <property type="match status" value="6"/>
</dbReference>
<dbReference type="PRINTS" id="PR00320">
    <property type="entry name" value="GPROTEINBRPT"/>
</dbReference>
<dbReference type="Gene3D" id="3.40.50.300">
    <property type="entry name" value="P-loop containing nucleotide triphosphate hydrolases"/>
    <property type="match status" value="1"/>
</dbReference>
<feature type="compositionally biased region" description="Low complexity" evidence="4">
    <location>
        <begin position="42"/>
        <end position="52"/>
    </location>
</feature>
<sequence>MDKQATIMPPSAQEAKRKLSTPSLSTSLLQPGSWRGKRSRTSSRSGSPSDLGTYSQDSASASFSNPAQPTIHSGSLLPDGGPGPLTPEASANHLGGATSTTPSAAQGPSVAPFRPVSNPDGGEASWKALEVALSALRISTKICPPLHSAVDNLKSCLHIFQRHKEAAKSRKDYKELATGLTAMVELLVKHMSNASSKEITEIIASIAKNITQELESLEGSQFHSGRRPSRMLGVLRDEEDLVRRYRKIEQLFRQLQAEASMSMWDVTKRHHVNTQLENLGPAKLAIYNSKISMDIGRRSCTENTRTQILSDSMAWAENPNGAKIYWTNGMAGTGKTTIAFSLCERLDAAGKLAASFFCTRTSRECSEAKHIVPTIAYQLARRSAPFRDALCGILDKDPDIGILNTTSQFNSLLAKPLLESKELMGRNMVVVIDALDECGDPHTVKIVLDILFRYAADLPVKFFVTSRPEPSIRTSMMAGIDEQSRSRSILYLHEIEKSLVQADIELYLKDELKHMLPVHEADIEELAEQAGNLFIYAATSVRYICPSGKSVNSKQRLKTILEVNNKSKKSMSDIDVLYSAILSAAVDDDELEPEERDSIKAVLWTTICACEPVLIDTLAILCGLEELELAVSALQPLRSVLHVSDHNNFVTTLHASFPDFMLSQERSKQFFCDKLRFNICHLKSSFILDDEVPNLKEQIGTHISQELSYACRFWVDHLIQGATSEPLVEMIHGFLSQRLLYWMEVLNLNKCMVIAAVASTKLHMWLRNSQASSNIVGLAHDAQTFVGNYAANQVSGSTPHIYLSALPLSAPTSHIRLTYQPKFTGLVRVTGTLMDQVGQAPLNIWSSYNRIRSASFSADRKYIITGDDSGRISVRHPHSGEPLVAFKAHQKVISSVAFSNDARLVVSGSHDNTLCIWNASNGSLVSGPFKGHTKWVNFAAFSPDGMRLVSGSEDCTVRTWSIDCCSRCQSLLMGHTAAVNSGVFSPDGTLIVSGSDDYTVRIWNALKGVLLFSLQGHTRLVSCVRFSPCGNFIFSGSNDCTIRIWNTHDGTSIGNPFQGHSDRITSLAVSPEGERIASGSQDQTVRVWHKGSGELIAGPFEGHTESVRSVEFSADGARIISASDDKTVRVWGAQGRTLPHITDKNDSLESSLELTAVSHDGAYIASAHVGGTICVWNVADGAVLVTPPETEDILLLTFAPDNMGVFVVLQGGLMRIYNVRTAEPIGSLRRFSSHSKVSSQPLAISPSGRRAISCHTDNYYELDLWNLRSNELACRIQCHHGTKPFAEAVFSSDGIRLATGTTDGTLELWDGQSGEQIAGPFKPTTLGLLRNMDLSPDGTQLISVLHDQSPCLYDTHHKTHTILHGIRCTGGGKFSCVKFSSDARCVGILTLGGRGWRSLVFNIVGEDWGYSNYKTRIIGEFSFNGATFGLISDEPFLVTAVQGRMGRIVVRTGAFINDSSYTSAPSESQDGWLRDDSSKIVIWVPPEIRPWFPGPNEHNLTERGTIKVGWDGILMGEEWSKCYIGE</sequence>
<dbReference type="PANTHER" id="PTHR44129">
    <property type="entry name" value="WD REPEAT-CONTAINING PROTEIN POP1"/>
    <property type="match status" value="1"/>
</dbReference>
<dbReference type="InterPro" id="IPR020472">
    <property type="entry name" value="WD40_PAC1"/>
</dbReference>
<feature type="repeat" description="WD" evidence="3">
    <location>
        <begin position="1290"/>
        <end position="1319"/>
    </location>
</feature>
<dbReference type="SUPFAM" id="SSF50978">
    <property type="entry name" value="WD40 repeat-like"/>
    <property type="match status" value="2"/>
</dbReference>
<organism evidence="6 7">
    <name type="scientific">Rhizoctonia solani</name>
    <dbReference type="NCBI Taxonomy" id="456999"/>
    <lineage>
        <taxon>Eukaryota</taxon>
        <taxon>Fungi</taxon>
        <taxon>Dikarya</taxon>
        <taxon>Basidiomycota</taxon>
        <taxon>Agaricomycotina</taxon>
        <taxon>Agaricomycetes</taxon>
        <taxon>Cantharellales</taxon>
        <taxon>Ceratobasidiaceae</taxon>
        <taxon>Rhizoctonia</taxon>
    </lineage>
</organism>
<proteinExistence type="predicted"/>
<evidence type="ECO:0000256" key="2">
    <source>
        <dbReference type="ARBA" id="ARBA00022737"/>
    </source>
</evidence>
<dbReference type="InterPro" id="IPR050349">
    <property type="entry name" value="WD_LIS1/nudF_dynein_reg"/>
</dbReference>
<dbReference type="EMBL" id="CAJMWX010000824">
    <property type="protein sequence ID" value="CAE6433253.1"/>
    <property type="molecule type" value="Genomic_DNA"/>
</dbReference>
<feature type="compositionally biased region" description="Polar residues" evidence="4">
    <location>
        <begin position="97"/>
        <end position="106"/>
    </location>
</feature>
<feature type="repeat" description="WD" evidence="3">
    <location>
        <begin position="929"/>
        <end position="963"/>
    </location>
</feature>
<accession>A0A8H2XRD9</accession>
<feature type="repeat" description="WD" evidence="3">
    <location>
        <begin position="972"/>
        <end position="1004"/>
    </location>
</feature>
<dbReference type="Gene3D" id="2.130.10.10">
    <property type="entry name" value="YVTN repeat-like/Quinoprotein amine dehydrogenase"/>
    <property type="match status" value="4"/>
</dbReference>
<dbReference type="Proteomes" id="UP000663888">
    <property type="component" value="Unassembled WGS sequence"/>
</dbReference>
<dbReference type="Pfam" id="PF00400">
    <property type="entry name" value="WD40"/>
    <property type="match status" value="7"/>
</dbReference>
<feature type="compositionally biased region" description="Low complexity" evidence="4">
    <location>
        <begin position="20"/>
        <end position="34"/>
    </location>
</feature>
<dbReference type="SMART" id="SM00320">
    <property type="entry name" value="WD40"/>
    <property type="match status" value="11"/>
</dbReference>
<feature type="region of interest" description="Disordered" evidence="4">
    <location>
        <begin position="1"/>
        <end position="118"/>
    </location>
</feature>
<reference evidence="6" key="1">
    <citation type="submission" date="2021-01" db="EMBL/GenBank/DDBJ databases">
        <authorList>
            <person name="Kaushik A."/>
        </authorList>
    </citation>
    <scope>NUCLEOTIDE SEQUENCE</scope>
    <source>
        <strain evidence="6">AG4-R118</strain>
    </source>
</reference>
<feature type="repeat" description="WD" evidence="3">
    <location>
        <begin position="886"/>
        <end position="927"/>
    </location>
</feature>
<feature type="repeat" description="WD" evidence="3">
    <location>
        <begin position="1057"/>
        <end position="1098"/>
    </location>
</feature>
<protein>
    <recommendedName>
        <fullName evidence="5">Nephrocystin 3-like N-terminal domain-containing protein</fullName>
    </recommendedName>
</protein>
<dbReference type="PROSITE" id="PS50082">
    <property type="entry name" value="WD_REPEATS_2"/>
    <property type="match status" value="7"/>
</dbReference>
<feature type="repeat" description="WD" evidence="3">
    <location>
        <begin position="1014"/>
        <end position="1055"/>
    </location>
</feature>
<feature type="repeat" description="WD" evidence="3">
    <location>
        <begin position="1100"/>
        <end position="1131"/>
    </location>
</feature>
<dbReference type="InterPro" id="IPR027417">
    <property type="entry name" value="P-loop_NTPase"/>
</dbReference>
<evidence type="ECO:0000256" key="1">
    <source>
        <dbReference type="ARBA" id="ARBA00022574"/>
    </source>
</evidence>
<dbReference type="CDD" id="cd00200">
    <property type="entry name" value="WD40"/>
    <property type="match status" value="2"/>
</dbReference>
<dbReference type="InterPro" id="IPR019775">
    <property type="entry name" value="WD40_repeat_CS"/>
</dbReference>
<feature type="compositionally biased region" description="Polar residues" evidence="4">
    <location>
        <begin position="53"/>
        <end position="73"/>
    </location>
</feature>
<dbReference type="InterPro" id="IPR001680">
    <property type="entry name" value="WD40_rpt"/>
</dbReference>
<dbReference type="InterPro" id="IPR036322">
    <property type="entry name" value="WD40_repeat_dom_sf"/>
</dbReference>
<dbReference type="Pfam" id="PF24883">
    <property type="entry name" value="NPHP3_N"/>
    <property type="match status" value="1"/>
</dbReference>